<dbReference type="InterPro" id="IPR029063">
    <property type="entry name" value="SAM-dependent_MTases_sf"/>
</dbReference>
<feature type="transmembrane region" description="Helical" evidence="9">
    <location>
        <begin position="305"/>
        <end position="325"/>
    </location>
</feature>
<dbReference type="AlphaFoldDB" id="A0A0M3J7Q1"/>
<dbReference type="Proteomes" id="UP000267096">
    <property type="component" value="Unassembled WGS sequence"/>
</dbReference>
<keyword evidence="13" id="KW-1185">Reference proteome</keyword>
<dbReference type="GO" id="GO:0032259">
    <property type="term" value="P:methylation"/>
    <property type="evidence" value="ECO:0007669"/>
    <property type="project" value="UniProtKB-KW"/>
</dbReference>
<evidence type="ECO:0000256" key="3">
    <source>
        <dbReference type="ARBA" id="ARBA00022603"/>
    </source>
</evidence>
<evidence type="ECO:0000256" key="6">
    <source>
        <dbReference type="ARBA" id="ARBA00047619"/>
    </source>
</evidence>
<dbReference type="PANTHER" id="PTHR44307">
    <property type="entry name" value="PHOSPHOETHANOLAMINE METHYLTRANSFERASE"/>
    <property type="match status" value="1"/>
</dbReference>
<dbReference type="InterPro" id="IPR041698">
    <property type="entry name" value="Methyltransf_25"/>
</dbReference>
<keyword evidence="9" id="KW-0812">Transmembrane</keyword>
<dbReference type="GO" id="GO:0000234">
    <property type="term" value="F:phosphoethanolamine N-methyltransferase activity"/>
    <property type="evidence" value="ECO:0007669"/>
    <property type="project" value="UniProtKB-EC"/>
</dbReference>
<keyword evidence="3" id="KW-0489">Methyltransferase</keyword>
<evidence type="ECO:0000313" key="12">
    <source>
        <dbReference type="EMBL" id="VDK21714.1"/>
    </source>
</evidence>
<dbReference type="EMBL" id="UYRR01005329">
    <property type="protein sequence ID" value="VDK21714.1"/>
    <property type="molecule type" value="Genomic_DNA"/>
</dbReference>
<dbReference type="CDD" id="cd02440">
    <property type="entry name" value="AdoMet_MTases"/>
    <property type="match status" value="1"/>
</dbReference>
<comment type="catalytic activity">
    <reaction evidence="8">
        <text>N-methylethanolamine phosphate + S-adenosyl-L-methionine = N,N-dimethylethanolamine phosphate + S-adenosyl-L-homocysteine + H(+)</text>
        <dbReference type="Rhea" id="RHEA:25321"/>
        <dbReference type="ChEBI" id="CHEBI:15378"/>
        <dbReference type="ChEBI" id="CHEBI:57781"/>
        <dbReference type="ChEBI" id="CHEBI:57856"/>
        <dbReference type="ChEBI" id="CHEBI:58641"/>
        <dbReference type="ChEBI" id="CHEBI:59789"/>
        <dbReference type="EC" id="2.1.1.103"/>
    </reaction>
    <physiologicalReaction direction="left-to-right" evidence="8">
        <dbReference type="Rhea" id="RHEA:25322"/>
    </physiologicalReaction>
</comment>
<dbReference type="Gene3D" id="3.40.50.150">
    <property type="entry name" value="Vaccinia Virus protein VP39"/>
    <property type="match status" value="2"/>
</dbReference>
<evidence type="ECO:0000256" key="9">
    <source>
        <dbReference type="SAM" id="Phobius"/>
    </source>
</evidence>
<accession>A0A0M3J7Q1</accession>
<evidence type="ECO:0000313" key="13">
    <source>
        <dbReference type="Proteomes" id="UP000267096"/>
    </source>
</evidence>
<reference evidence="12 13" key="2">
    <citation type="submission" date="2018-11" db="EMBL/GenBank/DDBJ databases">
        <authorList>
            <consortium name="Pathogen Informatics"/>
        </authorList>
    </citation>
    <scope>NUCLEOTIDE SEQUENCE [LARGE SCALE GENOMIC DNA]</scope>
</reference>
<dbReference type="EC" id="2.1.1.103" evidence="5"/>
<evidence type="ECO:0000256" key="8">
    <source>
        <dbReference type="ARBA" id="ARBA00047841"/>
    </source>
</evidence>
<comment type="catalytic activity">
    <reaction evidence="6">
        <text>N,N-dimethylethanolamine phosphate + S-adenosyl-L-methionine = phosphocholine + S-adenosyl-L-homocysteine + H(+)</text>
        <dbReference type="Rhea" id="RHEA:25325"/>
        <dbReference type="ChEBI" id="CHEBI:15378"/>
        <dbReference type="ChEBI" id="CHEBI:57856"/>
        <dbReference type="ChEBI" id="CHEBI:58641"/>
        <dbReference type="ChEBI" id="CHEBI:59789"/>
        <dbReference type="ChEBI" id="CHEBI:295975"/>
        <dbReference type="EC" id="2.1.1.103"/>
    </reaction>
    <physiologicalReaction direction="left-to-right" evidence="6">
        <dbReference type="Rhea" id="RHEA:25326"/>
    </physiologicalReaction>
</comment>
<feature type="domain" description="Phosphoethanolamine N-methyltransferase 2 N-terminal" evidence="11">
    <location>
        <begin position="33"/>
        <end position="138"/>
    </location>
</feature>
<evidence type="ECO:0000313" key="14">
    <source>
        <dbReference type="WBParaSite" id="ASIM_0000359901-mRNA-1"/>
    </source>
</evidence>
<dbReference type="InterPro" id="IPR040516">
    <property type="entry name" value="PMT2_N"/>
</dbReference>
<keyword evidence="4" id="KW-0808">Transferase</keyword>
<sequence>MELLEEKKANCTLIENGLKGLCESASRGMNVFDAVIISKLIIEDHLIDKPSELDSLAKSILKVLKNDGVAIIREDLDGYRATEKVCQFTSFFDLFSDRLDDSTCDVAGFDFYSLKQLNATIHTTRNFFDFLWVLKKKQHSEHVANGSNEEKAKTEKKTFRDFLDTTQYTDEGIRAYEWVFGNHFISPGGYEENLKVLKRFGELKVGSKMLDIGVGIGGGARQAAKEFGLLVHGIDISANMLATGMDRLQEDKDTRIRYQICDALNYKFPSNHFDYVFSRDCLHHVEHMRIIFSNILVRFTFFVELHAFSSLFFNCFLLISVPAILNARRYCGR</sequence>
<name>A0A0M3J7Q1_ANISI</name>
<comment type="catalytic activity">
    <reaction evidence="7">
        <text>phosphoethanolamine + S-adenosyl-L-methionine = N-methylethanolamine phosphate + S-adenosyl-L-homocysteine + H(+)</text>
        <dbReference type="Rhea" id="RHEA:20365"/>
        <dbReference type="ChEBI" id="CHEBI:15378"/>
        <dbReference type="ChEBI" id="CHEBI:57781"/>
        <dbReference type="ChEBI" id="CHEBI:57856"/>
        <dbReference type="ChEBI" id="CHEBI:58190"/>
        <dbReference type="ChEBI" id="CHEBI:59789"/>
        <dbReference type="EC" id="2.1.1.103"/>
    </reaction>
    <physiologicalReaction direction="left-to-right" evidence="7">
        <dbReference type="Rhea" id="RHEA:20366"/>
    </physiologicalReaction>
</comment>
<dbReference type="PANTHER" id="PTHR44307:SF2">
    <property type="entry name" value="PHOSPHOETHANOLAMINE METHYLTRANSFERASE ISOFORM X1"/>
    <property type="match status" value="1"/>
</dbReference>
<gene>
    <name evidence="12" type="ORF">ASIM_LOCUS3437</name>
</gene>
<dbReference type="SUPFAM" id="SSF53335">
    <property type="entry name" value="S-adenosyl-L-methionine-dependent methyltransferases"/>
    <property type="match status" value="1"/>
</dbReference>
<evidence type="ECO:0000256" key="5">
    <source>
        <dbReference type="ARBA" id="ARBA00035674"/>
    </source>
</evidence>
<feature type="domain" description="Methyltransferase" evidence="10">
    <location>
        <begin position="210"/>
        <end position="289"/>
    </location>
</feature>
<organism evidence="14">
    <name type="scientific">Anisakis simplex</name>
    <name type="common">Herring worm</name>
    <dbReference type="NCBI Taxonomy" id="6269"/>
    <lineage>
        <taxon>Eukaryota</taxon>
        <taxon>Metazoa</taxon>
        <taxon>Ecdysozoa</taxon>
        <taxon>Nematoda</taxon>
        <taxon>Chromadorea</taxon>
        <taxon>Rhabditida</taxon>
        <taxon>Spirurina</taxon>
        <taxon>Ascaridomorpha</taxon>
        <taxon>Ascaridoidea</taxon>
        <taxon>Anisakidae</taxon>
        <taxon>Anisakis</taxon>
        <taxon>Anisakis simplex complex</taxon>
    </lineage>
</organism>
<keyword evidence="9" id="KW-1133">Transmembrane helix</keyword>
<comment type="pathway">
    <text evidence="1">Phospholipid metabolism; phosphatidylcholine biosynthesis.</text>
</comment>
<evidence type="ECO:0000259" key="10">
    <source>
        <dbReference type="Pfam" id="PF13649"/>
    </source>
</evidence>
<reference evidence="14" key="1">
    <citation type="submission" date="2017-02" db="UniProtKB">
        <authorList>
            <consortium name="WormBaseParasite"/>
        </authorList>
    </citation>
    <scope>IDENTIFICATION</scope>
</reference>
<proteinExistence type="predicted"/>
<evidence type="ECO:0000256" key="4">
    <source>
        <dbReference type="ARBA" id="ARBA00022679"/>
    </source>
</evidence>
<evidence type="ECO:0000256" key="2">
    <source>
        <dbReference type="ARBA" id="ARBA00005189"/>
    </source>
</evidence>
<evidence type="ECO:0000259" key="11">
    <source>
        <dbReference type="Pfam" id="PF17987"/>
    </source>
</evidence>
<dbReference type="Pfam" id="PF13649">
    <property type="entry name" value="Methyltransf_25"/>
    <property type="match status" value="1"/>
</dbReference>
<comment type="pathway">
    <text evidence="2">Lipid metabolism.</text>
</comment>
<dbReference type="Pfam" id="PF17987">
    <property type="entry name" value="PMT2_N"/>
    <property type="match status" value="1"/>
</dbReference>
<dbReference type="OrthoDB" id="8300214at2759"/>
<evidence type="ECO:0000256" key="7">
    <source>
        <dbReference type="ARBA" id="ARBA00047622"/>
    </source>
</evidence>
<dbReference type="WBParaSite" id="ASIM_0000359901-mRNA-1">
    <property type="protein sequence ID" value="ASIM_0000359901-mRNA-1"/>
    <property type="gene ID" value="ASIM_0000359901"/>
</dbReference>
<evidence type="ECO:0000256" key="1">
    <source>
        <dbReference type="ARBA" id="ARBA00004969"/>
    </source>
</evidence>
<protein>
    <recommendedName>
        <fullName evidence="5">phosphoethanolamine N-methyltransferase</fullName>
        <ecNumber evidence="5">2.1.1.103</ecNumber>
    </recommendedName>
</protein>
<keyword evidence="9" id="KW-0472">Membrane</keyword>